<dbReference type="Gene3D" id="3.40.30.10">
    <property type="entry name" value="Glutaredoxin"/>
    <property type="match status" value="1"/>
</dbReference>
<proteinExistence type="inferred from homology"/>
<evidence type="ECO:0000313" key="4">
    <source>
        <dbReference type="EMBL" id="SEE55560.1"/>
    </source>
</evidence>
<sequence>MKSVKKYSLLVLTFFMFLQCKKQESKELESRVDDLPYYNEASFTPKWIDKNSNKLKDFHKIPKFEFINQNGKIVSDKTFDNKIYVTDFFFTTCPGICPIMTKNMHMIQEAFQNDNSILMLSHSVTPTKDSVPQLKKYAIEKNIGANWHLVTGKKQEIYDLGRSSYFVENDLGEPKGIDDFLHTENFILIDKNKHIRGIYNGLNKNSVKQLIADIKTLQKS</sequence>
<protein>
    <submittedName>
        <fullName evidence="4">Protein SCO1/2</fullName>
    </submittedName>
</protein>
<dbReference type="Proteomes" id="UP000183071">
    <property type="component" value="Unassembled WGS sequence"/>
</dbReference>
<keyword evidence="5" id="KW-1185">Reference proteome</keyword>
<gene>
    <name evidence="4" type="ORF">SAMN05444353_2321</name>
</gene>
<organism evidence="4 5">
    <name type="scientific">Polaribacter dokdonensis DSW-5</name>
    <dbReference type="NCBI Taxonomy" id="1300348"/>
    <lineage>
        <taxon>Bacteria</taxon>
        <taxon>Pseudomonadati</taxon>
        <taxon>Bacteroidota</taxon>
        <taxon>Flavobacteriia</taxon>
        <taxon>Flavobacteriales</taxon>
        <taxon>Flavobacteriaceae</taxon>
    </lineage>
</organism>
<comment type="similarity">
    <text evidence="1">Belongs to the SCO1/2 family.</text>
</comment>
<evidence type="ECO:0000259" key="3">
    <source>
        <dbReference type="PROSITE" id="PS51352"/>
    </source>
</evidence>
<dbReference type="PANTHER" id="PTHR12151">
    <property type="entry name" value="ELECTRON TRANSPORT PROTIN SCO1/SENC FAMILY MEMBER"/>
    <property type="match status" value="1"/>
</dbReference>
<dbReference type="Pfam" id="PF02630">
    <property type="entry name" value="SCO1-SenC"/>
    <property type="match status" value="1"/>
</dbReference>
<dbReference type="InterPro" id="IPR036249">
    <property type="entry name" value="Thioredoxin-like_sf"/>
</dbReference>
<evidence type="ECO:0000256" key="2">
    <source>
        <dbReference type="ARBA" id="ARBA00023008"/>
    </source>
</evidence>
<dbReference type="EMBL" id="FNUE01000002">
    <property type="protein sequence ID" value="SEE55560.1"/>
    <property type="molecule type" value="Genomic_DNA"/>
</dbReference>
<name>A0A1H5JSZ7_9FLAO</name>
<evidence type="ECO:0000256" key="1">
    <source>
        <dbReference type="ARBA" id="ARBA00010996"/>
    </source>
</evidence>
<reference evidence="4 5" key="1">
    <citation type="submission" date="2016-10" db="EMBL/GenBank/DDBJ databases">
        <authorList>
            <person name="Varghese N."/>
            <person name="Submissions S."/>
        </authorList>
    </citation>
    <scope>NUCLEOTIDE SEQUENCE [LARGE SCALE GENOMIC DNA]</scope>
    <source>
        <strain evidence="4 5">DSW-5</strain>
    </source>
</reference>
<dbReference type="CDD" id="cd02968">
    <property type="entry name" value="SCO"/>
    <property type="match status" value="1"/>
</dbReference>
<dbReference type="InterPro" id="IPR003782">
    <property type="entry name" value="SCO1/SenC"/>
</dbReference>
<feature type="domain" description="Thioredoxin" evidence="3">
    <location>
        <begin position="55"/>
        <end position="219"/>
    </location>
</feature>
<dbReference type="InterPro" id="IPR013766">
    <property type="entry name" value="Thioredoxin_domain"/>
</dbReference>
<dbReference type="PROSITE" id="PS51352">
    <property type="entry name" value="THIOREDOXIN_2"/>
    <property type="match status" value="1"/>
</dbReference>
<evidence type="ECO:0000313" key="5">
    <source>
        <dbReference type="Proteomes" id="UP000183071"/>
    </source>
</evidence>
<comment type="caution">
    <text evidence="4">The sequence shown here is derived from an EMBL/GenBank/DDBJ whole genome shotgun (WGS) entry which is preliminary data.</text>
</comment>
<dbReference type="PANTHER" id="PTHR12151:SF25">
    <property type="entry name" value="LINALOOL DEHYDRATASE_ISOMERASE DOMAIN-CONTAINING PROTEIN"/>
    <property type="match status" value="1"/>
</dbReference>
<accession>A0A1H5JSZ7</accession>
<dbReference type="SUPFAM" id="SSF52833">
    <property type="entry name" value="Thioredoxin-like"/>
    <property type="match status" value="1"/>
</dbReference>
<keyword evidence="2" id="KW-0186">Copper</keyword>